<feature type="non-terminal residue" evidence="1">
    <location>
        <position position="89"/>
    </location>
</feature>
<organism evidence="1 2">
    <name type="scientific">Pristionchus fissidentatus</name>
    <dbReference type="NCBI Taxonomy" id="1538716"/>
    <lineage>
        <taxon>Eukaryota</taxon>
        <taxon>Metazoa</taxon>
        <taxon>Ecdysozoa</taxon>
        <taxon>Nematoda</taxon>
        <taxon>Chromadorea</taxon>
        <taxon>Rhabditida</taxon>
        <taxon>Rhabditina</taxon>
        <taxon>Diplogasteromorpha</taxon>
        <taxon>Diplogasteroidea</taxon>
        <taxon>Neodiplogasteridae</taxon>
        <taxon>Pristionchus</taxon>
    </lineage>
</organism>
<keyword evidence="2" id="KW-1185">Reference proteome</keyword>
<evidence type="ECO:0000313" key="1">
    <source>
        <dbReference type="EMBL" id="GMT24954.1"/>
    </source>
</evidence>
<proteinExistence type="predicted"/>
<reference evidence="1" key="1">
    <citation type="submission" date="2023-10" db="EMBL/GenBank/DDBJ databases">
        <title>Genome assembly of Pristionchus species.</title>
        <authorList>
            <person name="Yoshida K."/>
            <person name="Sommer R.J."/>
        </authorList>
    </citation>
    <scope>NUCLEOTIDE SEQUENCE</scope>
    <source>
        <strain evidence="1">RS5133</strain>
    </source>
</reference>
<feature type="non-terminal residue" evidence="1">
    <location>
        <position position="1"/>
    </location>
</feature>
<sequence>NKNMKYGTFSQGLPTNMIGLIVQVTADLVKIWSTSSHRLMSYGIDDVPKQSREGDWIEIDLYSNGVMRGMRRMQAHLETRRDERGGMQV</sequence>
<comment type="caution">
    <text evidence="1">The sequence shown here is derived from an EMBL/GenBank/DDBJ whole genome shotgun (WGS) entry which is preliminary data.</text>
</comment>
<protein>
    <submittedName>
        <fullName evidence="1">Uncharacterized protein</fullName>
    </submittedName>
</protein>
<dbReference type="AlphaFoldDB" id="A0AAV5W502"/>
<name>A0AAV5W502_9BILA</name>
<evidence type="ECO:0000313" key="2">
    <source>
        <dbReference type="Proteomes" id="UP001432322"/>
    </source>
</evidence>
<gene>
    <name evidence="1" type="ORF">PFISCL1PPCAC_16251</name>
</gene>
<dbReference type="Proteomes" id="UP001432322">
    <property type="component" value="Unassembled WGS sequence"/>
</dbReference>
<dbReference type="EMBL" id="BTSY01000004">
    <property type="protein sequence ID" value="GMT24954.1"/>
    <property type="molecule type" value="Genomic_DNA"/>
</dbReference>
<accession>A0AAV5W502</accession>